<dbReference type="PROSITE" id="PS51257">
    <property type="entry name" value="PROKAR_LIPOPROTEIN"/>
    <property type="match status" value="1"/>
</dbReference>
<keyword evidence="2" id="KW-1185">Reference proteome</keyword>
<evidence type="ECO:0000313" key="1">
    <source>
        <dbReference type="EMBL" id="SCD19918.1"/>
    </source>
</evidence>
<evidence type="ECO:0000313" key="2">
    <source>
        <dbReference type="Proteomes" id="UP000187464"/>
    </source>
</evidence>
<protein>
    <submittedName>
        <fullName evidence="1">Uncharacterized protein</fullName>
    </submittedName>
</protein>
<accession>A0A1R3T3R5</accession>
<reference evidence="1 2" key="1">
    <citation type="submission" date="2016-08" db="EMBL/GenBank/DDBJ databases">
        <authorList>
            <person name="Seilhamer J.J."/>
        </authorList>
    </citation>
    <scope>NUCLEOTIDE SEQUENCE [LARGE SCALE GENOMIC DNA]</scope>
    <source>
        <strain evidence="1">M3/6</strain>
    </source>
</reference>
<dbReference type="Proteomes" id="UP000187464">
    <property type="component" value="Chromosome I"/>
</dbReference>
<organism evidence="1 2">
    <name type="scientific">Proteiniphilum saccharofermentans</name>
    <dbReference type="NCBI Taxonomy" id="1642647"/>
    <lineage>
        <taxon>Bacteria</taxon>
        <taxon>Pseudomonadati</taxon>
        <taxon>Bacteroidota</taxon>
        <taxon>Bacteroidia</taxon>
        <taxon>Bacteroidales</taxon>
        <taxon>Dysgonomonadaceae</taxon>
        <taxon>Proteiniphilum</taxon>
    </lineage>
</organism>
<gene>
    <name evidence="1" type="ORF">PSM36_1093</name>
</gene>
<proteinExistence type="predicted"/>
<name>A0A1R3T3R5_9BACT</name>
<sequence length="155" mass="17847">MKKYAFILIVVSVLVAIVSCEDENRTQISSDYPSDYDINYGLFHVYQYDEVNINGIDLAKKFDFFETFRLTLHYTDNKISAVTFSNGDVPFSPYSYEIPAGKVDAYLNTSVLPNELRLTESDKLIAYYVNGEFSIPFKLDCPSLDYKYTFKSINQ</sequence>
<dbReference type="AlphaFoldDB" id="A0A1R3T3R5"/>
<dbReference type="KEGG" id="psac:PSM36_1093"/>
<dbReference type="EMBL" id="LT605205">
    <property type="protein sequence ID" value="SCD19918.1"/>
    <property type="molecule type" value="Genomic_DNA"/>
</dbReference>
<dbReference type="STRING" id="1642647.PSM36_1093"/>